<evidence type="ECO:0000256" key="2">
    <source>
        <dbReference type="ARBA" id="ARBA00022729"/>
    </source>
</evidence>
<dbReference type="InterPro" id="IPR051010">
    <property type="entry name" value="BCAA_transport"/>
</dbReference>
<dbReference type="RefSeq" id="WP_198409632.1">
    <property type="nucleotide sequence ID" value="NZ_AP014924.1"/>
</dbReference>
<sequence>MNSTRATVVGQRLVFSMVLGLLVVLASAPARAQEALLGTLLSLTGDLAAYGEPLKNASDLAADQINAQGGVRNGAFLRLVHRDDQTSPQPGVEAAQRLVSVDRVPAFVGALSSGVTIPVATSVAVPNRVVQISPASTSPEITNLDDDDYLFRTVPSDALQGKVLAQVAQEQGYKAVSVVYINNAYGEGLARNFQAAFEAGGGRVLVSVAMEGGQASYRGELQRAARGNPEALVLIAYPENGATVLRQAVEEGFFRAFLFSDGLQSEDLVAAVGAQALEGTHGTSPLPPTESPAYQLFRDAYAKKYGTPPPQPYMPEAYDGTFVLALAMEKAGPGATGQQIRDALREVANAPGEVIHPGEWAKAKELIARGVDVDYQGASGPVEFDENGDVVNATYGVWKFEGGRIVQVRTVEI</sequence>
<gene>
    <name evidence="4" type="ORF">LIP_0207</name>
</gene>
<evidence type="ECO:0000256" key="1">
    <source>
        <dbReference type="ARBA" id="ARBA00010062"/>
    </source>
</evidence>
<evidence type="ECO:0000313" key="4">
    <source>
        <dbReference type="EMBL" id="BAS26064.1"/>
    </source>
</evidence>
<dbReference type="Pfam" id="PF13458">
    <property type="entry name" value="Peripla_BP_6"/>
    <property type="match status" value="1"/>
</dbReference>
<dbReference type="PANTHER" id="PTHR30483:SF6">
    <property type="entry name" value="PERIPLASMIC BINDING PROTEIN OF ABC TRANSPORTER FOR NATURAL AMINO ACIDS"/>
    <property type="match status" value="1"/>
</dbReference>
<dbReference type="AlphaFoldDB" id="A0A0K2SGV2"/>
<protein>
    <submittedName>
        <fullName evidence="4">Amino acid ABC transporter substrate-binding protein</fullName>
    </submittedName>
</protein>
<dbReference type="EMBL" id="AP014924">
    <property type="protein sequence ID" value="BAS26064.1"/>
    <property type="molecule type" value="Genomic_DNA"/>
</dbReference>
<dbReference type="PANTHER" id="PTHR30483">
    <property type="entry name" value="LEUCINE-SPECIFIC-BINDING PROTEIN"/>
    <property type="match status" value="1"/>
</dbReference>
<dbReference type="CDD" id="cd06346">
    <property type="entry name" value="PBP1_ABC_ligand_binding-like"/>
    <property type="match status" value="1"/>
</dbReference>
<dbReference type="InterPro" id="IPR028082">
    <property type="entry name" value="Peripla_BP_I"/>
</dbReference>
<name>A0A0K2SGV2_LIMPI</name>
<dbReference type="InterPro" id="IPR028081">
    <property type="entry name" value="Leu-bd"/>
</dbReference>
<organism evidence="4 5">
    <name type="scientific">Limnochorda pilosa</name>
    <dbReference type="NCBI Taxonomy" id="1555112"/>
    <lineage>
        <taxon>Bacteria</taxon>
        <taxon>Bacillati</taxon>
        <taxon>Bacillota</taxon>
        <taxon>Limnochordia</taxon>
        <taxon>Limnochordales</taxon>
        <taxon>Limnochordaceae</taxon>
        <taxon>Limnochorda</taxon>
    </lineage>
</organism>
<evidence type="ECO:0000259" key="3">
    <source>
        <dbReference type="Pfam" id="PF13458"/>
    </source>
</evidence>
<reference evidence="5" key="2">
    <citation type="journal article" date="2016" name="Int. J. Syst. Evol. Microbiol.">
        <title>Complete genome sequence and cell structure of Limnochorda pilosa, a Gram-negative spore-former within the phylum Firmicutes.</title>
        <authorList>
            <person name="Watanabe M."/>
            <person name="Kojima H."/>
            <person name="Fukui M."/>
        </authorList>
    </citation>
    <scope>NUCLEOTIDE SEQUENCE [LARGE SCALE GENOMIC DNA]</scope>
    <source>
        <strain evidence="5">HC45</strain>
    </source>
</reference>
<keyword evidence="2" id="KW-0732">Signal</keyword>
<dbReference type="Proteomes" id="UP000065807">
    <property type="component" value="Chromosome"/>
</dbReference>
<comment type="similarity">
    <text evidence="1">Belongs to the leucine-binding protein family.</text>
</comment>
<dbReference type="SUPFAM" id="SSF53822">
    <property type="entry name" value="Periplasmic binding protein-like I"/>
    <property type="match status" value="1"/>
</dbReference>
<dbReference type="Gene3D" id="3.40.50.2300">
    <property type="match status" value="2"/>
</dbReference>
<proteinExistence type="inferred from homology"/>
<dbReference type="KEGG" id="lpil:LIP_0207"/>
<reference evidence="5" key="1">
    <citation type="submission" date="2015-07" db="EMBL/GenBank/DDBJ databases">
        <title>Complete genome sequence and phylogenetic analysis of Limnochorda pilosa.</title>
        <authorList>
            <person name="Watanabe M."/>
            <person name="Kojima H."/>
            <person name="Fukui M."/>
        </authorList>
    </citation>
    <scope>NUCLEOTIDE SEQUENCE [LARGE SCALE GENOMIC DNA]</scope>
    <source>
        <strain evidence="5">HC45</strain>
    </source>
</reference>
<keyword evidence="5" id="KW-1185">Reference proteome</keyword>
<accession>A0A0K2SGV2</accession>
<feature type="domain" description="Leucine-binding protein" evidence="3">
    <location>
        <begin position="37"/>
        <end position="348"/>
    </location>
</feature>
<evidence type="ECO:0000313" key="5">
    <source>
        <dbReference type="Proteomes" id="UP000065807"/>
    </source>
</evidence>
<dbReference type="STRING" id="1555112.LIP_0207"/>
<dbReference type="PATRIC" id="fig|1555112.3.peg.213"/>